<evidence type="ECO:0000313" key="10">
    <source>
        <dbReference type="Proteomes" id="UP001497623"/>
    </source>
</evidence>
<protein>
    <recommendedName>
        <fullName evidence="7">Tubulin alpha chain</fullName>
    </recommendedName>
</protein>
<keyword evidence="3 7" id="KW-0547">Nucleotide-binding</keyword>
<keyword evidence="4" id="KW-0378">Hydrolase</keyword>
<evidence type="ECO:0000256" key="2">
    <source>
        <dbReference type="ARBA" id="ARBA00022701"/>
    </source>
</evidence>
<reference evidence="9 10" key="1">
    <citation type="submission" date="2024-05" db="EMBL/GenBank/DDBJ databases">
        <authorList>
            <person name="Wallberg A."/>
        </authorList>
    </citation>
    <scope>NUCLEOTIDE SEQUENCE [LARGE SCALE GENOMIC DNA]</scope>
</reference>
<feature type="non-terminal residue" evidence="9">
    <location>
        <position position="213"/>
    </location>
</feature>
<evidence type="ECO:0000256" key="6">
    <source>
        <dbReference type="ARBA" id="ARBA00049117"/>
    </source>
</evidence>
<dbReference type="SUPFAM" id="SSF52490">
    <property type="entry name" value="Tubulin nucleotide-binding domain-like"/>
    <property type="match status" value="1"/>
</dbReference>
<dbReference type="InterPro" id="IPR002452">
    <property type="entry name" value="Alpha_tubulin"/>
</dbReference>
<organism evidence="9 10">
    <name type="scientific">Meganyctiphanes norvegica</name>
    <name type="common">Northern krill</name>
    <name type="synonym">Thysanopoda norvegica</name>
    <dbReference type="NCBI Taxonomy" id="48144"/>
    <lineage>
        <taxon>Eukaryota</taxon>
        <taxon>Metazoa</taxon>
        <taxon>Ecdysozoa</taxon>
        <taxon>Arthropoda</taxon>
        <taxon>Crustacea</taxon>
        <taxon>Multicrustacea</taxon>
        <taxon>Malacostraca</taxon>
        <taxon>Eumalacostraca</taxon>
        <taxon>Eucarida</taxon>
        <taxon>Euphausiacea</taxon>
        <taxon>Euphausiidae</taxon>
        <taxon>Meganyctiphanes</taxon>
    </lineage>
</organism>
<evidence type="ECO:0000256" key="4">
    <source>
        <dbReference type="ARBA" id="ARBA00022801"/>
    </source>
</evidence>
<evidence type="ECO:0000256" key="1">
    <source>
        <dbReference type="ARBA" id="ARBA00009636"/>
    </source>
</evidence>
<comment type="function">
    <text evidence="7">Tubulin is the major constituent of microtubules, a cylinder consisting of laterally associated linear protofilaments composed of alpha- and beta-tubulin heterodimers. Microtubules grow by the addition of GTP-tubulin dimers to the microtubule end, where a stabilizing cap forms. Below the cap, tubulin dimers are in GDP-bound state, owing to GTPase activity of alpha-tubulin.</text>
</comment>
<dbReference type="PRINTS" id="PR01161">
    <property type="entry name" value="TUBULIN"/>
</dbReference>
<keyword evidence="10" id="KW-1185">Reference proteome</keyword>
<feature type="non-terminal residue" evidence="9">
    <location>
        <position position="1"/>
    </location>
</feature>
<keyword evidence="2 7" id="KW-0493">Microtubule</keyword>
<dbReference type="SMART" id="SM00864">
    <property type="entry name" value="Tubulin"/>
    <property type="match status" value="1"/>
</dbReference>
<comment type="caution">
    <text evidence="9">The sequence shown here is derived from an EMBL/GenBank/DDBJ whole genome shotgun (WGS) entry which is preliminary data.</text>
</comment>
<dbReference type="GO" id="GO:0016787">
    <property type="term" value="F:hydrolase activity"/>
    <property type="evidence" value="ECO:0007669"/>
    <property type="project" value="UniProtKB-KW"/>
</dbReference>
<sequence>EIRVGSHRSLFHPEDLINHKEDAANNFARGHYTVGQAVIEQTMERVRKQAEACPGLQGFMMFHSFGGGTGSGFTALLLDRLNVEFGKSNLLRYAVFPSPKLSTSVVEPINSVLHASATMEMDHCVFIFDNEATYNLCHHKLGIASPHYSHLNHHVAQVVSASTAALRFDGDLNVDMQDFRTNLVPLPRLHFPVMSYAPVIARDRARYAQPDAC</sequence>
<dbReference type="InterPro" id="IPR017975">
    <property type="entry name" value="Tubulin_CS"/>
</dbReference>
<dbReference type="PROSITE" id="PS00227">
    <property type="entry name" value="TUBULIN"/>
    <property type="match status" value="1"/>
</dbReference>
<dbReference type="PRINTS" id="PR01162">
    <property type="entry name" value="ALPHATUBULIN"/>
</dbReference>
<comment type="similarity">
    <text evidence="1 7">Belongs to the tubulin family.</text>
</comment>
<evidence type="ECO:0000256" key="3">
    <source>
        <dbReference type="ARBA" id="ARBA00022741"/>
    </source>
</evidence>
<dbReference type="Proteomes" id="UP001497623">
    <property type="component" value="Unassembled WGS sequence"/>
</dbReference>
<evidence type="ECO:0000313" key="9">
    <source>
        <dbReference type="EMBL" id="CAL4121459.1"/>
    </source>
</evidence>
<dbReference type="GO" id="GO:0005200">
    <property type="term" value="F:structural constituent of cytoskeleton"/>
    <property type="evidence" value="ECO:0007669"/>
    <property type="project" value="InterPro"/>
</dbReference>
<comment type="subunit">
    <text evidence="7">Dimer of alpha and beta chains. A typical microtubule is a hollow water-filled tube with an outer diameter of 25 nm and an inner diameter of 15 nM. Alpha-beta heterodimers associate head-to-tail to form protofilaments running lengthwise along the microtubule wall with the beta-tubulin subunit facing the microtubule plus end conferring a structural polarity. Microtubules usually have 13 protofilaments but different protofilament numbers can be found in some organisms and specialized cells.</text>
</comment>
<dbReference type="GO" id="GO:0007017">
    <property type="term" value="P:microtubule-based process"/>
    <property type="evidence" value="ECO:0007669"/>
    <property type="project" value="InterPro"/>
</dbReference>
<dbReference type="InterPro" id="IPR008280">
    <property type="entry name" value="Tub_FtsZ_C"/>
</dbReference>
<dbReference type="GO" id="GO:0005525">
    <property type="term" value="F:GTP binding"/>
    <property type="evidence" value="ECO:0007669"/>
    <property type="project" value="UniProtKB-UniRule"/>
</dbReference>
<feature type="domain" description="Tubulin/FtsZ GTPase" evidence="8">
    <location>
        <begin position="2"/>
        <end position="170"/>
    </location>
</feature>
<keyword evidence="5 7" id="KW-0342">GTP-binding</keyword>
<evidence type="ECO:0000256" key="5">
    <source>
        <dbReference type="ARBA" id="ARBA00023134"/>
    </source>
</evidence>
<dbReference type="InterPro" id="IPR000217">
    <property type="entry name" value="Tubulin"/>
</dbReference>
<dbReference type="Pfam" id="PF00091">
    <property type="entry name" value="Tubulin"/>
    <property type="match status" value="1"/>
</dbReference>
<comment type="catalytic activity">
    <reaction evidence="6">
        <text>GTP + H2O = GDP + phosphate + H(+)</text>
        <dbReference type="Rhea" id="RHEA:19669"/>
        <dbReference type="ChEBI" id="CHEBI:15377"/>
        <dbReference type="ChEBI" id="CHEBI:15378"/>
        <dbReference type="ChEBI" id="CHEBI:37565"/>
        <dbReference type="ChEBI" id="CHEBI:43474"/>
        <dbReference type="ChEBI" id="CHEBI:58189"/>
    </reaction>
    <physiologicalReaction direction="left-to-right" evidence="6">
        <dbReference type="Rhea" id="RHEA:19670"/>
    </physiologicalReaction>
</comment>
<accession>A0AAV2R9F3</accession>
<dbReference type="SUPFAM" id="SSF55307">
    <property type="entry name" value="Tubulin C-terminal domain-like"/>
    <property type="match status" value="1"/>
</dbReference>
<dbReference type="EMBL" id="CAXKWB010018915">
    <property type="protein sequence ID" value="CAL4121459.1"/>
    <property type="molecule type" value="Genomic_DNA"/>
</dbReference>
<dbReference type="PANTHER" id="PTHR11588">
    <property type="entry name" value="TUBULIN"/>
    <property type="match status" value="1"/>
</dbReference>
<proteinExistence type="inferred from homology"/>
<dbReference type="Gene3D" id="3.40.50.1440">
    <property type="entry name" value="Tubulin/FtsZ, GTPase domain"/>
    <property type="match status" value="1"/>
</dbReference>
<dbReference type="InterPro" id="IPR003008">
    <property type="entry name" value="Tubulin_FtsZ_GTPase"/>
</dbReference>
<gene>
    <name evidence="9" type="ORF">MNOR_LOCUS22460</name>
</gene>
<dbReference type="GO" id="GO:0005874">
    <property type="term" value="C:microtubule"/>
    <property type="evidence" value="ECO:0007669"/>
    <property type="project" value="UniProtKB-KW"/>
</dbReference>
<dbReference type="AlphaFoldDB" id="A0AAV2R9F3"/>
<evidence type="ECO:0000259" key="8">
    <source>
        <dbReference type="SMART" id="SM00864"/>
    </source>
</evidence>
<name>A0AAV2R9F3_MEGNR</name>
<dbReference type="InterPro" id="IPR036525">
    <property type="entry name" value="Tubulin/FtsZ_GTPase_sf"/>
</dbReference>
<evidence type="ECO:0000256" key="7">
    <source>
        <dbReference type="RuleBase" id="RU000352"/>
    </source>
</evidence>